<feature type="chain" id="PRO_5019055451" description="WG repeat-containing protein" evidence="1">
    <location>
        <begin position="23"/>
        <end position="565"/>
    </location>
</feature>
<evidence type="ECO:0000313" key="3">
    <source>
        <dbReference type="Proteomes" id="UP000280307"/>
    </source>
</evidence>
<proteinExistence type="predicted"/>
<evidence type="ECO:0008006" key="4">
    <source>
        <dbReference type="Google" id="ProtNLM"/>
    </source>
</evidence>
<sequence>MKYPILFILCILCILMPQPAQAQSATWDVVSGVPADVHLRAVFMPSADRAWVAGLNSDATRGFVYRLQLQDGRWHVDDEATFDRPILALVALDHERVVVAGAGGLIVRRDALGGWTHEGLNDSSMEIRSLALFADGAAGWALGTQNGRPLALRYGDGRWFAAEIEIPNRASWVNAAHFAPEAGWAVGSHLWRLDGNIWRLDTMPTLCGDGGNSCELDLTAVRVIDSQHAWLVGSQPSLCLFCAAKGRIALRDASGWQNAFPLRAPIDHLAPSATGYDSNMLTALFMLDVNNGLALGHRRYNTPDGTFSADVVALRYNAGAWHYERPLARSNAVPHGVFMPNANQALVVGSEGLILSYGYGGQTTAPENPTQPVPNPGLIGVRYFPETGHTLRGTFRTYWERNGGLMRFGYPLTEEFAEVNSDNGRTYSVQYFERARFEHHPEHDGTQYEVQLGLLGHWVTAERKGEAPFQPSGPRGFPGDIYFPATGFSMAGEFVGFWQRNGGLPIYGYPISAPFYEVNQADGNSYLVQYFERNRFEYHPAHAGTPYEVLLGLLGSEYLQAQGWR</sequence>
<feature type="signal peptide" evidence="1">
    <location>
        <begin position="1"/>
        <end position="22"/>
    </location>
</feature>
<dbReference type="EMBL" id="RSAS01000855">
    <property type="protein sequence ID" value="RRR66439.1"/>
    <property type="molecule type" value="Genomic_DNA"/>
</dbReference>
<name>A0A426TRV2_9CHLR</name>
<protein>
    <recommendedName>
        <fullName evidence="4">WG repeat-containing protein</fullName>
    </recommendedName>
</protein>
<comment type="caution">
    <text evidence="2">The sequence shown here is derived from an EMBL/GenBank/DDBJ whole genome shotgun (WGS) entry which is preliminary data.</text>
</comment>
<dbReference type="SUPFAM" id="SSF101898">
    <property type="entry name" value="NHL repeat"/>
    <property type="match status" value="1"/>
</dbReference>
<keyword evidence="1" id="KW-0732">Signal</keyword>
<organism evidence="2 3">
    <name type="scientific">Candidatus Viridilinea halotolerans</name>
    <dbReference type="NCBI Taxonomy" id="2491704"/>
    <lineage>
        <taxon>Bacteria</taxon>
        <taxon>Bacillati</taxon>
        <taxon>Chloroflexota</taxon>
        <taxon>Chloroflexia</taxon>
        <taxon>Chloroflexales</taxon>
        <taxon>Chloroflexineae</taxon>
        <taxon>Oscillochloridaceae</taxon>
        <taxon>Candidatus Viridilinea</taxon>
    </lineage>
</organism>
<reference evidence="2 3" key="1">
    <citation type="submission" date="2018-12" db="EMBL/GenBank/DDBJ databases">
        <title>Genome Sequence of Candidatus Viridilinea halotolerans isolated from saline sulfide-rich spring.</title>
        <authorList>
            <person name="Grouzdev D.S."/>
            <person name="Burganskaya E.I."/>
            <person name="Krutkina M.S."/>
            <person name="Sukhacheva M.V."/>
            <person name="Gorlenko V.M."/>
        </authorList>
    </citation>
    <scope>NUCLEOTIDE SEQUENCE [LARGE SCALE GENOMIC DNA]</scope>
    <source>
        <strain evidence="2">Chok-6</strain>
    </source>
</reference>
<accession>A0A426TRV2</accession>
<evidence type="ECO:0000256" key="1">
    <source>
        <dbReference type="SAM" id="SignalP"/>
    </source>
</evidence>
<dbReference type="AlphaFoldDB" id="A0A426TRV2"/>
<dbReference type="Proteomes" id="UP000280307">
    <property type="component" value="Unassembled WGS sequence"/>
</dbReference>
<evidence type="ECO:0000313" key="2">
    <source>
        <dbReference type="EMBL" id="RRR66439.1"/>
    </source>
</evidence>
<gene>
    <name evidence="2" type="ORF">EI684_20785</name>
</gene>